<organism evidence="2 3">
    <name type="scientific">Granulosicoccus antarcticus IMCC3135</name>
    <dbReference type="NCBI Taxonomy" id="1192854"/>
    <lineage>
        <taxon>Bacteria</taxon>
        <taxon>Pseudomonadati</taxon>
        <taxon>Pseudomonadota</taxon>
        <taxon>Gammaproteobacteria</taxon>
        <taxon>Chromatiales</taxon>
        <taxon>Granulosicoccaceae</taxon>
        <taxon>Granulosicoccus</taxon>
    </lineage>
</organism>
<evidence type="ECO:0000313" key="2">
    <source>
        <dbReference type="EMBL" id="ASJ76033.1"/>
    </source>
</evidence>
<sequence>MSSKQPESIVVLDKSSRRQFMRSGSSVLLAGAAIAFSGSTLATDCDQGGSKSSSSDSDEGGQADRKDCESPNIVSQHQPERKAAVIVRKVKA</sequence>
<dbReference type="EMBL" id="CP018632">
    <property type="protein sequence ID" value="ASJ76033.1"/>
    <property type="molecule type" value="Genomic_DNA"/>
</dbReference>
<keyword evidence="3" id="KW-1185">Reference proteome</keyword>
<name>A0A2Z2NXP1_9GAMM</name>
<accession>A0A2Z2NXP1</accession>
<evidence type="ECO:0000256" key="1">
    <source>
        <dbReference type="SAM" id="MobiDB-lite"/>
    </source>
</evidence>
<reference evidence="2 3" key="1">
    <citation type="submission" date="2016-12" db="EMBL/GenBank/DDBJ databases">
        <authorList>
            <person name="Song W.-J."/>
            <person name="Kurnit D.M."/>
        </authorList>
    </citation>
    <scope>NUCLEOTIDE SEQUENCE [LARGE SCALE GENOMIC DNA]</scope>
    <source>
        <strain evidence="2 3">IMCC3135</strain>
    </source>
</reference>
<dbReference type="InterPro" id="IPR006311">
    <property type="entry name" value="TAT_signal"/>
</dbReference>
<dbReference type="AlphaFoldDB" id="A0A2Z2NXP1"/>
<evidence type="ECO:0000313" key="3">
    <source>
        <dbReference type="Proteomes" id="UP000250079"/>
    </source>
</evidence>
<proteinExistence type="predicted"/>
<gene>
    <name evidence="2" type="ORF">IMCC3135_29920</name>
</gene>
<feature type="compositionally biased region" description="Low complexity" evidence="1">
    <location>
        <begin position="44"/>
        <end position="55"/>
    </location>
</feature>
<protein>
    <submittedName>
        <fullName evidence="2">Uncharacterized protein</fullName>
    </submittedName>
</protein>
<dbReference type="Proteomes" id="UP000250079">
    <property type="component" value="Chromosome"/>
</dbReference>
<dbReference type="KEGG" id="gai:IMCC3135_29920"/>
<dbReference type="RefSeq" id="WP_088920858.1">
    <property type="nucleotide sequence ID" value="NZ_CP018632.1"/>
</dbReference>
<dbReference type="PROSITE" id="PS51318">
    <property type="entry name" value="TAT"/>
    <property type="match status" value="1"/>
</dbReference>
<feature type="region of interest" description="Disordered" evidence="1">
    <location>
        <begin position="42"/>
        <end position="92"/>
    </location>
</feature>